<reference evidence="2" key="1">
    <citation type="submission" date="2012-02" db="EMBL/GenBank/DDBJ databases">
        <title>Genome sequencing of Giardia lamblia Genotypes A2 and B isolates (DH and GS) and comparative analysis with the genomes of Genotypes A1 and E (WB and Pig).</title>
        <authorList>
            <person name="Adam R."/>
            <person name="Dahlstrom E."/>
            <person name="Martens C."/>
            <person name="Bruno D."/>
            <person name="Barbian K."/>
            <person name="Porcella S.F."/>
            <person name="Nash T."/>
        </authorList>
    </citation>
    <scope>NUCLEOTIDE SEQUENCE</scope>
    <source>
        <strain evidence="2">GS</strain>
    </source>
</reference>
<proteinExistence type="predicted"/>
<accession>V6TTE3</accession>
<sequence length="60" mass="6282">VLQLKHTGENSVVCTAVIVAVLLADETNVLSGAFVDGAALSIHKWTLHPLATLTDSSIKL</sequence>
<name>V6TTE3_GIAIN</name>
<evidence type="ECO:0000313" key="1">
    <source>
        <dbReference type="EMBL" id="ESU41859.1"/>
    </source>
</evidence>
<organism evidence="1 2">
    <name type="scientific">Giardia intestinalis</name>
    <name type="common">Giardia lamblia</name>
    <dbReference type="NCBI Taxonomy" id="5741"/>
    <lineage>
        <taxon>Eukaryota</taxon>
        <taxon>Metamonada</taxon>
        <taxon>Diplomonadida</taxon>
        <taxon>Hexamitidae</taxon>
        <taxon>Giardiinae</taxon>
        <taxon>Giardia</taxon>
    </lineage>
</organism>
<gene>
    <name evidence="1" type="ORF">GSB_153784</name>
</gene>
<dbReference type="EMBL" id="AHHH01000106">
    <property type="protein sequence ID" value="ESU41859.1"/>
    <property type="molecule type" value="Genomic_DNA"/>
</dbReference>
<feature type="non-terminal residue" evidence="1">
    <location>
        <position position="1"/>
    </location>
</feature>
<comment type="caution">
    <text evidence="1">The sequence shown here is derived from an EMBL/GenBank/DDBJ whole genome shotgun (WGS) entry which is preliminary data.</text>
</comment>
<reference evidence="1 2" key="2">
    <citation type="journal article" date="2013" name="Genome Biol. Evol.">
        <title>Genome sequencing of Giardia lamblia genotypes A2 and B isolates (DH and GS) and comparative analysis with the genomes of genotypes A1 and E (WB and Pig).</title>
        <authorList>
            <person name="Adam R.D."/>
            <person name="Dahlstrom E.W."/>
            <person name="Martens C.A."/>
            <person name="Bruno D.P."/>
            <person name="Barbian K.D."/>
            <person name="Ricklefs S.M."/>
            <person name="Hernandez M.M."/>
            <person name="Narla N.P."/>
            <person name="Patel R.B."/>
            <person name="Porcella S.F."/>
            <person name="Nash T.E."/>
        </authorList>
    </citation>
    <scope>NUCLEOTIDE SEQUENCE [LARGE SCALE GENOMIC DNA]</scope>
    <source>
        <strain evidence="1 2">GS</strain>
    </source>
</reference>
<dbReference type="AlphaFoldDB" id="V6TTE3"/>
<protein>
    <submittedName>
        <fullName evidence="1">Uncharacterized protein</fullName>
    </submittedName>
</protein>
<dbReference type="Proteomes" id="UP000018040">
    <property type="component" value="Unassembled WGS sequence"/>
</dbReference>
<evidence type="ECO:0000313" key="2">
    <source>
        <dbReference type="Proteomes" id="UP000018040"/>
    </source>
</evidence>